<reference evidence="1" key="2">
    <citation type="submission" date="2018-04" db="EMBL/GenBank/DDBJ databases">
        <title>OnivRS2 (Oryza nivara Reference Sequence Version 2).</title>
        <authorList>
            <person name="Zhang J."/>
            <person name="Kudrna D."/>
            <person name="Lee S."/>
            <person name="Talag J."/>
            <person name="Rajasekar S."/>
            <person name="Welchert J."/>
            <person name="Hsing Y.-I."/>
            <person name="Wing R.A."/>
        </authorList>
    </citation>
    <scope>NUCLEOTIDE SEQUENCE [LARGE SCALE GENOMIC DNA]</scope>
    <source>
        <strain evidence="1">SL10</strain>
    </source>
</reference>
<dbReference type="Gramene" id="ONIVA06G23120.1">
    <property type="protein sequence ID" value="ONIVA06G23120.1"/>
    <property type="gene ID" value="ONIVA06G23120"/>
</dbReference>
<sequence length="98" mass="12184">MQIIAKGTYVRIYDERTIKNGCFPGKRCCVVRHPAPPANVRHRRRRPPRPACGCCNCNWHRCHWRSWTWLSRRWCSSSARRELRWIWWWYHYWAWSLI</sequence>
<name>A0A0E0HSW3_ORYNI</name>
<proteinExistence type="predicted"/>
<protein>
    <submittedName>
        <fullName evidence="1">Uncharacterized protein</fullName>
    </submittedName>
</protein>
<dbReference type="HOGENOM" id="CLU_2337220_0_0_1"/>
<keyword evidence="2" id="KW-1185">Reference proteome</keyword>
<dbReference type="EnsemblPlants" id="ONIVA06G23120.1">
    <property type="protein sequence ID" value="ONIVA06G23120.1"/>
    <property type="gene ID" value="ONIVA06G23120"/>
</dbReference>
<evidence type="ECO:0000313" key="1">
    <source>
        <dbReference type="EnsemblPlants" id="ONIVA06G23120.1"/>
    </source>
</evidence>
<reference evidence="1" key="1">
    <citation type="submission" date="2015-04" db="UniProtKB">
        <authorList>
            <consortium name="EnsemblPlants"/>
        </authorList>
    </citation>
    <scope>IDENTIFICATION</scope>
    <source>
        <strain evidence="1">SL10</strain>
    </source>
</reference>
<dbReference type="AlphaFoldDB" id="A0A0E0HSW3"/>
<dbReference type="Proteomes" id="UP000006591">
    <property type="component" value="Chromosome 6"/>
</dbReference>
<organism evidence="1">
    <name type="scientific">Oryza nivara</name>
    <name type="common">Indian wild rice</name>
    <name type="synonym">Oryza sativa f. spontanea</name>
    <dbReference type="NCBI Taxonomy" id="4536"/>
    <lineage>
        <taxon>Eukaryota</taxon>
        <taxon>Viridiplantae</taxon>
        <taxon>Streptophyta</taxon>
        <taxon>Embryophyta</taxon>
        <taxon>Tracheophyta</taxon>
        <taxon>Spermatophyta</taxon>
        <taxon>Magnoliopsida</taxon>
        <taxon>Liliopsida</taxon>
        <taxon>Poales</taxon>
        <taxon>Poaceae</taxon>
        <taxon>BOP clade</taxon>
        <taxon>Oryzoideae</taxon>
        <taxon>Oryzeae</taxon>
        <taxon>Oryzinae</taxon>
        <taxon>Oryza</taxon>
    </lineage>
</organism>
<evidence type="ECO:0000313" key="2">
    <source>
        <dbReference type="Proteomes" id="UP000006591"/>
    </source>
</evidence>
<accession>A0A0E0HSW3</accession>